<dbReference type="PROSITE" id="PS51301">
    <property type="entry name" value="KILA_N"/>
    <property type="match status" value="1"/>
</dbReference>
<proteinExistence type="predicted"/>
<comment type="caution">
    <text evidence="2">The sequence shown here is derived from an EMBL/GenBank/DDBJ whole genome shotgun (WGS) entry which is preliminary data.</text>
</comment>
<evidence type="ECO:0000313" key="2">
    <source>
        <dbReference type="EMBL" id="KAA6385794.1"/>
    </source>
</evidence>
<accession>A0A5J4VT37</accession>
<organism evidence="2 3">
    <name type="scientific">Streblomastix strix</name>
    <dbReference type="NCBI Taxonomy" id="222440"/>
    <lineage>
        <taxon>Eukaryota</taxon>
        <taxon>Metamonada</taxon>
        <taxon>Preaxostyla</taxon>
        <taxon>Oxymonadida</taxon>
        <taxon>Streblomastigidae</taxon>
        <taxon>Streblomastix</taxon>
    </lineage>
</organism>
<dbReference type="Pfam" id="PF04383">
    <property type="entry name" value="KilA-N"/>
    <property type="match status" value="1"/>
</dbReference>
<gene>
    <name evidence="2" type="ORF">EZS28_018680</name>
</gene>
<name>A0A5J4VT37_9EUKA</name>
<dbReference type="InterPro" id="IPR018004">
    <property type="entry name" value="KilA/APSES_HTH"/>
</dbReference>
<dbReference type="InterPro" id="IPR017880">
    <property type="entry name" value="KilA_N"/>
</dbReference>
<dbReference type="AlphaFoldDB" id="A0A5J4VT37"/>
<sequence>MEGHATTIRKISFNNETFTIGSYNGFEILIRDKDGYINATKLLQQINEREHQHKPLKNIIRSPMYQDYKNYIIQGGQLNLSQPLDYLLPTSFINDLRGTYVYKELLNIICMKASMNYLHDVNNIMDKINETTIAEHEADKTQAIEDQFHNVMNTVTDTLSNRITELNADVKSLIPRAVPKGKQRSFCLIVEEIHQYDDQIKIQIRRKMKKTISKGLMEYYKNDTLLFIDNLPIATTINEVIKEQLSNREGMKIKATKYTFPYDQLDDIIERIREIVDETQDI</sequence>
<protein>
    <recommendedName>
        <fullName evidence="1">KilA-N domain-containing protein</fullName>
    </recommendedName>
</protein>
<reference evidence="2 3" key="1">
    <citation type="submission" date="2019-03" db="EMBL/GenBank/DDBJ databases">
        <title>Single cell metagenomics reveals metabolic interactions within the superorganism composed of flagellate Streblomastix strix and complex community of Bacteroidetes bacteria on its surface.</title>
        <authorList>
            <person name="Treitli S.C."/>
            <person name="Kolisko M."/>
            <person name="Husnik F."/>
            <person name="Keeling P."/>
            <person name="Hampl V."/>
        </authorList>
    </citation>
    <scope>NUCLEOTIDE SEQUENCE [LARGE SCALE GENOMIC DNA]</scope>
    <source>
        <strain evidence="2">ST1C</strain>
    </source>
</reference>
<evidence type="ECO:0000259" key="1">
    <source>
        <dbReference type="PROSITE" id="PS51301"/>
    </source>
</evidence>
<dbReference type="EMBL" id="SNRW01005102">
    <property type="protein sequence ID" value="KAA6385794.1"/>
    <property type="molecule type" value="Genomic_DNA"/>
</dbReference>
<feature type="domain" description="KilA-N" evidence="1">
    <location>
        <begin position="17"/>
        <end position="128"/>
    </location>
</feature>
<evidence type="ECO:0000313" key="3">
    <source>
        <dbReference type="Proteomes" id="UP000324800"/>
    </source>
</evidence>
<dbReference type="Proteomes" id="UP000324800">
    <property type="component" value="Unassembled WGS sequence"/>
</dbReference>